<dbReference type="InterPro" id="IPR036388">
    <property type="entry name" value="WH-like_DNA-bd_sf"/>
</dbReference>
<dbReference type="Gene3D" id="1.10.1740.10">
    <property type="match status" value="1"/>
</dbReference>
<keyword evidence="5" id="KW-0804">Transcription</keyword>
<comment type="similarity">
    <text evidence="1">Belongs to the sigma-70 factor family. ECF subfamily.</text>
</comment>
<protein>
    <submittedName>
        <fullName evidence="8">Sigma-70 family RNA polymerase sigma factor</fullName>
    </submittedName>
</protein>
<dbReference type="InterPro" id="IPR007627">
    <property type="entry name" value="RNA_pol_sigma70_r2"/>
</dbReference>
<evidence type="ECO:0000256" key="2">
    <source>
        <dbReference type="ARBA" id="ARBA00023015"/>
    </source>
</evidence>
<dbReference type="Pfam" id="PF04542">
    <property type="entry name" value="Sigma70_r2"/>
    <property type="match status" value="1"/>
</dbReference>
<dbReference type="Proteomes" id="UP000609346">
    <property type="component" value="Unassembled WGS sequence"/>
</dbReference>
<evidence type="ECO:0000259" key="6">
    <source>
        <dbReference type="Pfam" id="PF04542"/>
    </source>
</evidence>
<dbReference type="InterPro" id="IPR014284">
    <property type="entry name" value="RNA_pol_sigma-70_dom"/>
</dbReference>
<dbReference type="SUPFAM" id="SSF88946">
    <property type="entry name" value="Sigma2 domain of RNA polymerase sigma factors"/>
    <property type="match status" value="1"/>
</dbReference>
<dbReference type="CDD" id="cd06171">
    <property type="entry name" value="Sigma70_r4"/>
    <property type="match status" value="1"/>
</dbReference>
<dbReference type="Pfam" id="PF04545">
    <property type="entry name" value="Sigma70_r4"/>
    <property type="match status" value="1"/>
</dbReference>
<dbReference type="EMBL" id="JACXZA010000011">
    <property type="protein sequence ID" value="MBD3922663.1"/>
    <property type="molecule type" value="Genomic_DNA"/>
</dbReference>
<name>A0ABR8N3D9_9BACL</name>
<dbReference type="SUPFAM" id="SSF88659">
    <property type="entry name" value="Sigma3 and sigma4 domains of RNA polymerase sigma factors"/>
    <property type="match status" value="1"/>
</dbReference>
<evidence type="ECO:0000313" key="8">
    <source>
        <dbReference type="EMBL" id="MBD3922663.1"/>
    </source>
</evidence>
<keyword evidence="9" id="KW-1185">Reference proteome</keyword>
<evidence type="ECO:0000313" key="9">
    <source>
        <dbReference type="Proteomes" id="UP000609346"/>
    </source>
</evidence>
<evidence type="ECO:0000256" key="3">
    <source>
        <dbReference type="ARBA" id="ARBA00023082"/>
    </source>
</evidence>
<feature type="domain" description="RNA polymerase sigma-70 region 4" evidence="7">
    <location>
        <begin position="97"/>
        <end position="145"/>
    </location>
</feature>
<dbReference type="InterPro" id="IPR007630">
    <property type="entry name" value="RNA_pol_sigma70_r4"/>
</dbReference>
<evidence type="ECO:0000259" key="7">
    <source>
        <dbReference type="Pfam" id="PF04545"/>
    </source>
</evidence>
<dbReference type="PANTHER" id="PTHR43133:SF51">
    <property type="entry name" value="RNA POLYMERASE SIGMA FACTOR"/>
    <property type="match status" value="1"/>
</dbReference>
<gene>
    <name evidence="8" type="ORF">H8B09_28390</name>
</gene>
<proteinExistence type="inferred from homology"/>
<evidence type="ECO:0000256" key="1">
    <source>
        <dbReference type="ARBA" id="ARBA00010641"/>
    </source>
</evidence>
<evidence type="ECO:0000256" key="5">
    <source>
        <dbReference type="ARBA" id="ARBA00023163"/>
    </source>
</evidence>
<dbReference type="InterPro" id="IPR013324">
    <property type="entry name" value="RNA_pol_sigma_r3/r4-like"/>
</dbReference>
<accession>A0ABR8N3D9</accession>
<dbReference type="PANTHER" id="PTHR43133">
    <property type="entry name" value="RNA POLYMERASE ECF-TYPE SIGMA FACTO"/>
    <property type="match status" value="1"/>
</dbReference>
<organism evidence="8 9">
    <name type="scientific">Paenibacillus terricola</name>
    <dbReference type="NCBI Taxonomy" id="2763503"/>
    <lineage>
        <taxon>Bacteria</taxon>
        <taxon>Bacillati</taxon>
        <taxon>Bacillota</taxon>
        <taxon>Bacilli</taxon>
        <taxon>Bacillales</taxon>
        <taxon>Paenibacillaceae</taxon>
        <taxon>Paenibacillus</taxon>
    </lineage>
</organism>
<dbReference type="InterPro" id="IPR013325">
    <property type="entry name" value="RNA_pol_sigma_r2"/>
</dbReference>
<evidence type="ECO:0000256" key="4">
    <source>
        <dbReference type="ARBA" id="ARBA00023125"/>
    </source>
</evidence>
<feature type="domain" description="RNA polymerase sigma-70 region 2" evidence="6">
    <location>
        <begin position="3"/>
        <end position="65"/>
    </location>
</feature>
<sequence>MERGKLYAIAYSYTRHQVNALEAIQETVCRAWLKRRTLREPRYWSTWLVRILIRICMDIQRKQKREVPTDDAQLMPDVSNADDPSDRMARRMMIEVALDRLDAKERMVVVLKYYRDMTLSEIAFLMDKPIGSVKTWLHKALGKLRTELGQWEGDE</sequence>
<keyword evidence="3" id="KW-0731">Sigma factor</keyword>
<dbReference type="InterPro" id="IPR039425">
    <property type="entry name" value="RNA_pol_sigma-70-like"/>
</dbReference>
<dbReference type="Gene3D" id="1.10.10.10">
    <property type="entry name" value="Winged helix-like DNA-binding domain superfamily/Winged helix DNA-binding domain"/>
    <property type="match status" value="1"/>
</dbReference>
<dbReference type="NCBIfam" id="TIGR02937">
    <property type="entry name" value="sigma70-ECF"/>
    <property type="match status" value="1"/>
</dbReference>
<reference evidence="8 9" key="1">
    <citation type="submission" date="2020-09" db="EMBL/GenBank/DDBJ databases">
        <title>Paenibacillus sp. strain PR3 16S rRNA gene Genome sequencing and assembly.</title>
        <authorList>
            <person name="Kim J."/>
        </authorList>
    </citation>
    <scope>NUCLEOTIDE SEQUENCE [LARGE SCALE GENOMIC DNA]</scope>
    <source>
        <strain evidence="8 9">PR3</strain>
    </source>
</reference>
<comment type="caution">
    <text evidence="8">The sequence shown here is derived from an EMBL/GenBank/DDBJ whole genome shotgun (WGS) entry which is preliminary data.</text>
</comment>
<keyword evidence="4" id="KW-0238">DNA-binding</keyword>
<keyword evidence="2" id="KW-0805">Transcription regulation</keyword>